<dbReference type="Pfam" id="PF07926">
    <property type="entry name" value="TPR_MLP1_2"/>
    <property type="match status" value="1"/>
</dbReference>
<gene>
    <name evidence="9" type="primary">MLP1</name>
    <name evidence="9" type="ORF">K7432_007533</name>
</gene>
<feature type="coiled-coil region" evidence="4">
    <location>
        <begin position="193"/>
        <end position="340"/>
    </location>
</feature>
<feature type="region of interest" description="Disordered" evidence="5">
    <location>
        <begin position="608"/>
        <end position="637"/>
    </location>
</feature>
<feature type="compositionally biased region" description="Basic and acidic residues" evidence="5">
    <location>
        <begin position="1876"/>
        <end position="1886"/>
    </location>
</feature>
<feature type="compositionally biased region" description="Polar residues" evidence="5">
    <location>
        <begin position="1663"/>
        <end position="1675"/>
    </location>
</feature>
<feature type="region of interest" description="Disordered" evidence="5">
    <location>
        <begin position="1955"/>
        <end position="1979"/>
    </location>
</feature>
<reference evidence="9 10" key="1">
    <citation type="submission" date="2023-04" db="EMBL/GenBank/DDBJ databases">
        <title>Genome of Basidiobolus ranarum AG-B5.</title>
        <authorList>
            <person name="Stajich J.E."/>
            <person name="Carter-House D."/>
            <person name="Gryganskyi A."/>
        </authorList>
    </citation>
    <scope>NUCLEOTIDE SEQUENCE [LARGE SCALE GENOMIC DNA]</scope>
    <source>
        <strain evidence="9 10">AG-B5</strain>
    </source>
</reference>
<organism evidence="9 10">
    <name type="scientific">Basidiobolus ranarum</name>
    <dbReference type="NCBI Taxonomy" id="34480"/>
    <lineage>
        <taxon>Eukaryota</taxon>
        <taxon>Fungi</taxon>
        <taxon>Fungi incertae sedis</taxon>
        <taxon>Zoopagomycota</taxon>
        <taxon>Entomophthoromycotina</taxon>
        <taxon>Basidiobolomycetes</taxon>
        <taxon>Basidiobolales</taxon>
        <taxon>Basidiobolaceae</taxon>
        <taxon>Basidiobolus</taxon>
    </lineage>
</organism>
<feature type="compositionally biased region" description="Low complexity" evidence="5">
    <location>
        <begin position="1642"/>
        <end position="1654"/>
    </location>
</feature>
<evidence type="ECO:0000256" key="1">
    <source>
        <dbReference type="ARBA" id="ARBA00004123"/>
    </source>
</evidence>
<dbReference type="PANTHER" id="PTHR18898">
    <property type="entry name" value="NUCLEOPROTEIN TPR-RELATED"/>
    <property type="match status" value="1"/>
</dbReference>
<keyword evidence="3" id="KW-0539">Nucleus</keyword>
<protein>
    <submittedName>
        <fullName evidence="9">Protein mlp1</fullName>
    </submittedName>
</protein>
<feature type="compositionally biased region" description="Polar residues" evidence="5">
    <location>
        <begin position="617"/>
        <end position="632"/>
    </location>
</feature>
<feature type="coiled-coil region" evidence="4">
    <location>
        <begin position="1251"/>
        <end position="1519"/>
    </location>
</feature>
<feature type="coiled-coil region" evidence="4">
    <location>
        <begin position="1168"/>
        <end position="1227"/>
    </location>
</feature>
<evidence type="ECO:0000259" key="6">
    <source>
        <dbReference type="Pfam" id="PF07926"/>
    </source>
</evidence>
<feature type="coiled-coil region" evidence="4">
    <location>
        <begin position="10"/>
        <end position="153"/>
    </location>
</feature>
<feature type="region of interest" description="Disordered" evidence="5">
    <location>
        <begin position="1869"/>
        <end position="1892"/>
    </location>
</feature>
<feature type="coiled-coil region" evidence="4">
    <location>
        <begin position="666"/>
        <end position="841"/>
    </location>
</feature>
<name>A0ABR2WTA3_9FUNG</name>
<evidence type="ECO:0000313" key="10">
    <source>
        <dbReference type="Proteomes" id="UP001479436"/>
    </source>
</evidence>
<feature type="coiled-coil region" evidence="4">
    <location>
        <begin position="530"/>
        <end position="597"/>
    </location>
</feature>
<sequence>MEPQEDTELIIALKQEVEDLKAQKVVAEVNFEHELHTSETKLLLYKKQLQNSRERVEKVEKTAVDTSTENVLLKSQLEKKNEEIQQYLTEIKELKAEIDALDSQKRDGLAALDARTLELTQNSGEYQELQDKLSITKKEVSRLENELQEARHAELSSKFKQQTVEQELLLLRQQNEWLTQELNTKTEEFGKYRREKTSQLSKLQNELDTAVDNEAVASQAASSAHRRFEEQTTKLEDAFAKIKELQNQLISEEENFKSEMATQIRLATLWEKSSNEAKERMSDLDEVISDLQRSLEEKNEEFEYTVKKYTEENDSLREELNSAESQLEKLQIELRRANEILGTTVDLSDTEQSRIRAGLLSPTAAIASRLQKSGKSFTEVYSEYASLQEQLVNEKRETSRLNECLQQILQDIEERAPILQEQRREYERVCLEAAEISNQLNTLIAESDEMNIKLEDAKLTSERFERENLSLRQENRDLGRQVQALLREVERSKGMSDSFFNSSSNNIDEDTDHLDTDSVISEQLTTFRSISELQQQNQRLLRITRELGERMEREEAERKESDIQQESEAVQEAHKLIEILRDELKLTRTKMESYLRERDMCRRLLAQGGHELPPKTESPSPLRNSDSTNTDISGPDYPKLLIEVQSEFDAYRKETDIDTKMLRDQIDAIQKEGSEYRIQLARANAQIDFLNERYQLLVDNTKLQATELQEARKRNSNLQESLGRQDSATQRLTQDLVEAKEALERMRTECSNLRAEKELSKSIEARLVHENEALSKERTHLNDLMRNLQNMQNEFERVEATTKRRFETQIQNLEEELRSTKQKLSEEIDSNKALNLRKENESKDYQIRLDKAISDHQQTRESLVAAETSMLHLNTKISELSKQLEAAQEKLALYQQKGENGQLSPEEKLEQEIVKLKAELSAATAESDQLRQHVEQYKAISKSNEDALAEINQTYDEYKAVTDKKIEENEKELSNLKETIVSLNDELRKAVTELTEGQEKMDTERATWEAEKKNYETKLIQLGEIEEKARIAQESFQEDLRRQAKMTEEAQENYERELLMHANDIQSLNKMKAQYQQLSSEIHTYQIQTETAEANLKSSEISWAGQKEILEKSIEELERRCQDLVAQNNILHSQFETVSAQALRIQKASGESAVVPEGETGSTSDKPLEELREVLRFLRREKDILQCQHELAIQESRRLKQQLEHANQSLDETRALLTEERRREQEAVQSATQHAELLEKINQLNILRESNVTLREENEKNIAKLQSLEKALKETTDRIDPLEEQIRNYQADLEAKDGEIKALEEDNQRWKTRTRQILQKYERIDPVEHQTLKDESERLKTEYTALAEEKNQLATELQETKEQSSKSIENLSKRITKLSEHCNLWKKRYEHVSAQTKEKLQQQAGQLAELAEAQKAVEELKEIKQQLEKVQLEKDKLQEERDSLTTQISSSSESEKTKFENMRKTALGYYHKLKQIEGEFKKLSEEKKSFEQEKTTAIEAAIKEKAQELEAEHVKALKETEMRSKIKLSLAEGQVKKLQAKLQTEDSTISTNSVSAPSTPIQNVDTLMVSESAPDTDNSKRTETTTEEPEPLKSSTIEKPVESEPVQAEQTPVEPVVVATPPTNPPASSTATSAPIPTIKMTTPVVTPISTPTVQSPRVAASKPSTPTQSPNVGNGATGAAPTPSQKETELQRRQALLKAKLQKQKLQRMKQQQQQQQNQQQRPTPQKLAVAQPQSDGPPVKRAKSSSPQLQKLRVEAPAFTPNLQPKGKTLGKGKEKESTTLPNSPKLVESRPTTPVHPAASNPGAVPMVSVNTETRQEIEELTEEGEVMETQTKVAEASIIEPVVVDVSEIKEEIAAPMIKVEESEEVEVSNELSKDIPVKQEVSESEPTPIVEEVVSQDENYSLEDPDLSKLESKPQVEVVIERVTSEPEVIEAMPETTGETEMTDMPGLGLKRIRENNDDTPVDQNESEAKKVKK</sequence>
<feature type="compositionally biased region" description="Low complexity" evidence="5">
    <location>
        <begin position="1604"/>
        <end position="1635"/>
    </location>
</feature>
<evidence type="ECO:0000259" key="8">
    <source>
        <dbReference type="Pfam" id="PF25785"/>
    </source>
</evidence>
<dbReference type="EMBL" id="JASJQH010000376">
    <property type="protein sequence ID" value="KAK9764735.1"/>
    <property type="molecule type" value="Genomic_DNA"/>
</dbReference>
<keyword evidence="10" id="KW-1185">Reference proteome</keyword>
<feature type="region of interest" description="Disordered" evidence="5">
    <location>
        <begin position="1540"/>
        <end position="1812"/>
    </location>
</feature>
<dbReference type="InterPro" id="IPR057577">
    <property type="entry name" value="Nucleoprot-TPR/MLP1_dom"/>
</dbReference>
<evidence type="ECO:0000256" key="2">
    <source>
        <dbReference type="ARBA" id="ARBA00023054"/>
    </source>
</evidence>
<feature type="domain" description="NUA/TPR/MLP1-2-like" evidence="8">
    <location>
        <begin position="454"/>
        <end position="556"/>
    </location>
</feature>
<feature type="domain" description="Nucleoprotein TPR/MLP1-2" evidence="6">
    <location>
        <begin position="1011"/>
        <end position="1138"/>
    </location>
</feature>
<feature type="compositionally biased region" description="Polar residues" evidence="5">
    <location>
        <begin position="1541"/>
        <end position="1565"/>
    </location>
</feature>
<accession>A0ABR2WTA3</accession>
<proteinExistence type="predicted"/>
<evidence type="ECO:0000256" key="4">
    <source>
        <dbReference type="SAM" id="Coils"/>
    </source>
</evidence>
<dbReference type="InterPro" id="IPR057974">
    <property type="entry name" value="NUA/TPR/MLP1-2-like_dom"/>
</dbReference>
<evidence type="ECO:0000259" key="7">
    <source>
        <dbReference type="Pfam" id="PF25481"/>
    </source>
</evidence>
<feature type="coiled-coil region" evidence="4">
    <location>
        <begin position="395"/>
        <end position="488"/>
    </location>
</feature>
<dbReference type="Proteomes" id="UP001479436">
    <property type="component" value="Unassembled WGS sequence"/>
</dbReference>
<dbReference type="Pfam" id="PF25785">
    <property type="entry name" value="TPR"/>
    <property type="match status" value="1"/>
</dbReference>
<dbReference type="PANTHER" id="PTHR18898:SF2">
    <property type="entry name" value="NUCLEOPROTEIN TPR"/>
    <property type="match status" value="1"/>
</dbReference>
<keyword evidence="2 4" id="KW-0175">Coiled coil</keyword>
<comment type="caution">
    <text evidence="9">The sequence shown here is derived from an EMBL/GenBank/DDBJ whole genome shotgun (WGS) entry which is preliminary data.</text>
</comment>
<evidence type="ECO:0000256" key="5">
    <source>
        <dbReference type="SAM" id="MobiDB-lite"/>
    </source>
</evidence>
<feature type="domain" description="Nucleoprotein TPR/MPL1" evidence="7">
    <location>
        <begin position="153"/>
        <end position="230"/>
    </location>
</feature>
<feature type="compositionally biased region" description="Low complexity" evidence="5">
    <location>
        <begin position="1710"/>
        <end position="1729"/>
    </location>
</feature>
<dbReference type="InterPro" id="IPR012929">
    <property type="entry name" value="Nucleoprot-TPR/MLP1-2_dom"/>
</dbReference>
<evidence type="ECO:0000313" key="9">
    <source>
        <dbReference type="EMBL" id="KAK9764735.1"/>
    </source>
</evidence>
<feature type="coiled-coil region" evidence="4">
    <location>
        <begin position="870"/>
        <end position="1134"/>
    </location>
</feature>
<dbReference type="Pfam" id="PF25481">
    <property type="entry name" value="Nucleoprot-TPR"/>
    <property type="match status" value="1"/>
</dbReference>
<evidence type="ECO:0000256" key="3">
    <source>
        <dbReference type="ARBA" id="ARBA00023242"/>
    </source>
</evidence>
<comment type="subcellular location">
    <subcellularLocation>
        <location evidence="1">Nucleus</location>
    </subcellularLocation>
</comment>